<organism evidence="1">
    <name type="scientific">marine sediment metagenome</name>
    <dbReference type="NCBI Taxonomy" id="412755"/>
    <lineage>
        <taxon>unclassified sequences</taxon>
        <taxon>metagenomes</taxon>
        <taxon>ecological metagenomes</taxon>
    </lineage>
</organism>
<evidence type="ECO:0000313" key="1">
    <source>
        <dbReference type="EMBL" id="KKK53670.1"/>
    </source>
</evidence>
<dbReference type="EMBL" id="LAZR01066385">
    <property type="protein sequence ID" value="KKK53670.1"/>
    <property type="molecule type" value="Genomic_DNA"/>
</dbReference>
<reference evidence="1" key="1">
    <citation type="journal article" date="2015" name="Nature">
        <title>Complex archaea that bridge the gap between prokaryotes and eukaryotes.</title>
        <authorList>
            <person name="Spang A."/>
            <person name="Saw J.H."/>
            <person name="Jorgensen S.L."/>
            <person name="Zaremba-Niedzwiedzka K."/>
            <person name="Martijn J."/>
            <person name="Lind A.E."/>
            <person name="van Eijk R."/>
            <person name="Schleper C."/>
            <person name="Guy L."/>
            <person name="Ettema T.J."/>
        </authorList>
    </citation>
    <scope>NUCLEOTIDE SEQUENCE</scope>
</reference>
<name>A0A0F8WYX0_9ZZZZ</name>
<dbReference type="AlphaFoldDB" id="A0A0F8WYX0"/>
<dbReference type="InterPro" id="IPR011604">
    <property type="entry name" value="PDDEXK-like_dom_sf"/>
</dbReference>
<evidence type="ECO:0008006" key="2">
    <source>
        <dbReference type="Google" id="ProtNLM"/>
    </source>
</evidence>
<accession>A0A0F8WYX0</accession>
<protein>
    <recommendedName>
        <fullName evidence="2">YqaJ viral recombinase domain-containing protein</fullName>
    </recommendedName>
</protein>
<feature type="non-terminal residue" evidence="1">
    <location>
        <position position="204"/>
    </location>
</feature>
<dbReference type="Gene3D" id="3.90.320.10">
    <property type="match status" value="1"/>
</dbReference>
<comment type="caution">
    <text evidence="1">The sequence shown here is derived from an EMBL/GenBank/DDBJ whole genome shotgun (WGS) entry which is preliminary data.</text>
</comment>
<sequence>MVVIKPKRKSVAADFMMKPAKGRKKSRENPVSVVSMDNATPDKWLTLTLDEILESGQKLWDPPRRYFRGSGAGNECVRSMTFEAMGHRVPFEARVLRIFGVGKAIESVIVDATKKSKILVKGSDQLEGKIQDPLIICHVDLIVKRPTDGQLFLGEIKSIKLENFKKLPPEHGPTRAGDSPLLKNHAGYVKQWNTYAWTPEVDLQ</sequence>
<gene>
    <name evidence="1" type="ORF">LCGC14_3092450</name>
</gene>
<proteinExistence type="predicted"/>